<dbReference type="PROSITE" id="PS50977">
    <property type="entry name" value="HTH_TETR_2"/>
    <property type="match status" value="1"/>
</dbReference>
<evidence type="ECO:0000256" key="1">
    <source>
        <dbReference type="ARBA" id="ARBA00023015"/>
    </source>
</evidence>
<keyword evidence="1" id="KW-0805">Transcription regulation</keyword>
<keyword evidence="3" id="KW-0804">Transcription</keyword>
<dbReference type="SUPFAM" id="SSF46689">
    <property type="entry name" value="Homeodomain-like"/>
    <property type="match status" value="1"/>
</dbReference>
<protein>
    <submittedName>
        <fullName evidence="7">TetR/AcrR family transcriptional regulator</fullName>
    </submittedName>
</protein>
<dbReference type="PANTHER" id="PTHR30055">
    <property type="entry name" value="HTH-TYPE TRANSCRIPTIONAL REGULATOR RUTR"/>
    <property type="match status" value="1"/>
</dbReference>
<evidence type="ECO:0000313" key="8">
    <source>
        <dbReference type="Proteomes" id="UP000642993"/>
    </source>
</evidence>
<evidence type="ECO:0000313" key="7">
    <source>
        <dbReference type="EMBL" id="MBD8507429.1"/>
    </source>
</evidence>
<sequence>MAARTSPDAGHPDSGHPDSGHPDSGPTKPRRTQAERKQGTITAILDATIEAIAEVGYARTTIQEIVTRAGVSQGALFRHFPTRLDVIVDAAEEVGARQVREFLRILESSPSPIDAATLLGAQRAIARAPYSAVWDELLINARTDAQLRARVSPTFHCYTEAIQAAADSLPALAHLHPGQRRALLVVTLSLFGGEARYRNIHADEKLDHETLKLMLDLAQHLGID</sequence>
<organism evidence="7 8">
    <name type="scientific">Lolliginicoccus lacisalsi</name>
    <dbReference type="NCBI Taxonomy" id="2742202"/>
    <lineage>
        <taxon>Bacteria</taxon>
        <taxon>Bacillati</taxon>
        <taxon>Actinomycetota</taxon>
        <taxon>Actinomycetes</taxon>
        <taxon>Mycobacteriales</taxon>
        <taxon>Hoyosellaceae</taxon>
        <taxon>Lolliginicoccus</taxon>
    </lineage>
</organism>
<dbReference type="EMBL" id="JACYWE010000008">
    <property type="protein sequence ID" value="MBD8507429.1"/>
    <property type="molecule type" value="Genomic_DNA"/>
</dbReference>
<dbReference type="InterPro" id="IPR050109">
    <property type="entry name" value="HTH-type_TetR-like_transc_reg"/>
</dbReference>
<proteinExistence type="predicted"/>
<evidence type="ECO:0000256" key="4">
    <source>
        <dbReference type="PROSITE-ProRule" id="PRU00335"/>
    </source>
</evidence>
<comment type="caution">
    <text evidence="7">The sequence shown here is derived from an EMBL/GenBank/DDBJ whole genome shotgun (WGS) entry which is preliminary data.</text>
</comment>
<dbReference type="AlphaFoldDB" id="A0A927JDN2"/>
<dbReference type="RefSeq" id="WP_192039894.1">
    <property type="nucleotide sequence ID" value="NZ_JACYWE010000008.1"/>
</dbReference>
<dbReference type="Pfam" id="PF00440">
    <property type="entry name" value="TetR_N"/>
    <property type="match status" value="1"/>
</dbReference>
<dbReference type="InterPro" id="IPR001647">
    <property type="entry name" value="HTH_TetR"/>
</dbReference>
<evidence type="ECO:0000256" key="5">
    <source>
        <dbReference type="SAM" id="MobiDB-lite"/>
    </source>
</evidence>
<evidence type="ECO:0000256" key="2">
    <source>
        <dbReference type="ARBA" id="ARBA00023125"/>
    </source>
</evidence>
<keyword evidence="2 4" id="KW-0238">DNA-binding</keyword>
<reference evidence="7" key="1">
    <citation type="submission" date="2020-09" db="EMBL/GenBank/DDBJ databases">
        <title>Hoyosella lacisalsi sp. nov., a halotolerant actinobacterium isolated from soil of Lake Gudzhirganskoe.</title>
        <authorList>
            <person name="Yang Q."/>
            <person name="Guo P.Y."/>
            <person name="Liu S.W."/>
            <person name="Li F.N."/>
            <person name="Sun C.H."/>
        </authorList>
    </citation>
    <scope>NUCLEOTIDE SEQUENCE</scope>
    <source>
        <strain evidence="7">G463</strain>
    </source>
</reference>
<feature type="compositionally biased region" description="Basic and acidic residues" evidence="5">
    <location>
        <begin position="10"/>
        <end position="21"/>
    </location>
</feature>
<feature type="DNA-binding region" description="H-T-H motif" evidence="4">
    <location>
        <begin position="61"/>
        <end position="80"/>
    </location>
</feature>
<dbReference type="InterPro" id="IPR009057">
    <property type="entry name" value="Homeodomain-like_sf"/>
</dbReference>
<accession>A0A927JDN2</accession>
<dbReference type="PANTHER" id="PTHR30055:SF234">
    <property type="entry name" value="HTH-TYPE TRANSCRIPTIONAL REGULATOR BETI"/>
    <property type="match status" value="1"/>
</dbReference>
<dbReference type="GO" id="GO:0003700">
    <property type="term" value="F:DNA-binding transcription factor activity"/>
    <property type="evidence" value="ECO:0007669"/>
    <property type="project" value="TreeGrafter"/>
</dbReference>
<dbReference type="GO" id="GO:0000976">
    <property type="term" value="F:transcription cis-regulatory region binding"/>
    <property type="evidence" value="ECO:0007669"/>
    <property type="project" value="TreeGrafter"/>
</dbReference>
<evidence type="ECO:0000256" key="3">
    <source>
        <dbReference type="ARBA" id="ARBA00023163"/>
    </source>
</evidence>
<feature type="domain" description="HTH tetR-type" evidence="6">
    <location>
        <begin position="38"/>
        <end position="98"/>
    </location>
</feature>
<name>A0A927JDN2_9ACTN</name>
<keyword evidence="8" id="KW-1185">Reference proteome</keyword>
<dbReference type="Gene3D" id="1.10.357.10">
    <property type="entry name" value="Tetracycline Repressor, domain 2"/>
    <property type="match status" value="1"/>
</dbReference>
<dbReference type="Proteomes" id="UP000642993">
    <property type="component" value="Unassembled WGS sequence"/>
</dbReference>
<evidence type="ECO:0000259" key="6">
    <source>
        <dbReference type="PROSITE" id="PS50977"/>
    </source>
</evidence>
<gene>
    <name evidence="7" type="ORF">HT102_13145</name>
</gene>
<dbReference type="PRINTS" id="PR00455">
    <property type="entry name" value="HTHTETR"/>
</dbReference>
<feature type="region of interest" description="Disordered" evidence="5">
    <location>
        <begin position="1"/>
        <end position="38"/>
    </location>
</feature>